<accession>A0A4Y2RAK5</accession>
<protein>
    <submittedName>
        <fullName evidence="2">Uncharacterized protein</fullName>
    </submittedName>
</protein>
<reference evidence="2 3" key="1">
    <citation type="journal article" date="2019" name="Sci. Rep.">
        <title>Orb-weaving spider Araneus ventricosus genome elucidates the spidroin gene catalogue.</title>
        <authorList>
            <person name="Kono N."/>
            <person name="Nakamura H."/>
            <person name="Ohtoshi R."/>
            <person name="Moran D.A.P."/>
            <person name="Shinohara A."/>
            <person name="Yoshida Y."/>
            <person name="Fujiwara M."/>
            <person name="Mori M."/>
            <person name="Tomita M."/>
            <person name="Arakawa K."/>
        </authorList>
    </citation>
    <scope>NUCLEOTIDE SEQUENCE [LARGE SCALE GENOMIC DNA]</scope>
</reference>
<feature type="compositionally biased region" description="Polar residues" evidence="1">
    <location>
        <begin position="83"/>
        <end position="92"/>
    </location>
</feature>
<feature type="region of interest" description="Disordered" evidence="1">
    <location>
        <begin position="59"/>
        <end position="92"/>
    </location>
</feature>
<evidence type="ECO:0000313" key="3">
    <source>
        <dbReference type="Proteomes" id="UP000499080"/>
    </source>
</evidence>
<keyword evidence="3" id="KW-1185">Reference proteome</keyword>
<dbReference type="AlphaFoldDB" id="A0A4Y2RAK5"/>
<evidence type="ECO:0000256" key="1">
    <source>
        <dbReference type="SAM" id="MobiDB-lite"/>
    </source>
</evidence>
<name>A0A4Y2RAK5_ARAVE</name>
<dbReference type="Proteomes" id="UP000499080">
    <property type="component" value="Unassembled WGS sequence"/>
</dbReference>
<sequence length="92" mass="10124">MKFSLVTLTSRFEATQGLFWTDFVLLNRGQVTRTTPGLALQPRSGDEDDTCAGTRTAVGRRGRHLGWHPSSPLQRGRLISRATGPQTTADLQ</sequence>
<comment type="caution">
    <text evidence="2">The sequence shown here is derived from an EMBL/GenBank/DDBJ whole genome shotgun (WGS) entry which is preliminary data.</text>
</comment>
<organism evidence="2 3">
    <name type="scientific">Araneus ventricosus</name>
    <name type="common">Orbweaver spider</name>
    <name type="synonym">Epeira ventricosa</name>
    <dbReference type="NCBI Taxonomy" id="182803"/>
    <lineage>
        <taxon>Eukaryota</taxon>
        <taxon>Metazoa</taxon>
        <taxon>Ecdysozoa</taxon>
        <taxon>Arthropoda</taxon>
        <taxon>Chelicerata</taxon>
        <taxon>Arachnida</taxon>
        <taxon>Araneae</taxon>
        <taxon>Araneomorphae</taxon>
        <taxon>Entelegynae</taxon>
        <taxon>Araneoidea</taxon>
        <taxon>Araneidae</taxon>
        <taxon>Araneus</taxon>
    </lineage>
</organism>
<evidence type="ECO:0000313" key="2">
    <source>
        <dbReference type="EMBL" id="GBN72824.1"/>
    </source>
</evidence>
<dbReference type="EMBL" id="BGPR01016393">
    <property type="protein sequence ID" value="GBN72824.1"/>
    <property type="molecule type" value="Genomic_DNA"/>
</dbReference>
<gene>
    <name evidence="2" type="ORF">AVEN_33161_1</name>
</gene>
<proteinExistence type="predicted"/>